<dbReference type="OrthoDB" id="9809602at2"/>
<dbReference type="Proteomes" id="UP000031535">
    <property type="component" value="Unassembled WGS sequence"/>
</dbReference>
<dbReference type="AlphaFoldDB" id="A0A0C2EDL6"/>
<accession>A0A0C2EDL6</accession>
<gene>
    <name evidence="1" type="ORF">UCMB321_2226</name>
</gene>
<dbReference type="PATRIC" id="fig|226910.6.peg.2214"/>
<keyword evidence="2" id="KW-1185">Reference proteome</keyword>
<dbReference type="EMBL" id="JXDG01000029">
    <property type="protein sequence ID" value="KIH84034.1"/>
    <property type="molecule type" value="Genomic_DNA"/>
</dbReference>
<reference evidence="1 2" key="1">
    <citation type="submission" date="2015-01" db="EMBL/GenBank/DDBJ databases">
        <title>Complete genome of Pseudomonas batumici UCM B-321 producer of the batumin antibiotic with strong antistaphilococcal and potential anticancer activity.</title>
        <authorList>
            <person name="Klochko V.V."/>
            <person name="Zelena L.B."/>
            <person name="Elena K.A."/>
            <person name="Reva O.N."/>
        </authorList>
    </citation>
    <scope>NUCLEOTIDE SEQUENCE [LARGE SCALE GENOMIC DNA]</scope>
    <source>
        <strain evidence="1 2">UCM B-321</strain>
    </source>
</reference>
<sequence length="234" mass="26270">MKKITSLSLLLLTCLPLPGWAGWYEVRNYTGTLGSHSVHMSLQTYVWLLQNNPGKVDGSYYYDEHRIPIALHGKQQAENQLELCEEPDKKCPITLTVTDQGASGTWSDGKRTLPINLQQVGRLDNTGENNQLLEGNVEIPMWSHTKDRMFLGVYGVQAPAETYQEPYVTMKSIKEIEIKTGRLLRTLDTDDMAGLLMTPIYMNVEASIQSNGVNLLIQHGGGRMGYDEDRVIPD</sequence>
<evidence type="ECO:0000313" key="1">
    <source>
        <dbReference type="EMBL" id="KIH84034.1"/>
    </source>
</evidence>
<protein>
    <submittedName>
        <fullName evidence="1">Uncharacterized protein</fullName>
    </submittedName>
</protein>
<dbReference type="RefSeq" id="WP_040066482.1">
    <property type="nucleotide sequence ID" value="NZ_JXDG01000029.1"/>
</dbReference>
<name>A0A0C2EDL6_9PSED</name>
<proteinExistence type="predicted"/>
<evidence type="ECO:0000313" key="2">
    <source>
        <dbReference type="Proteomes" id="UP000031535"/>
    </source>
</evidence>
<organism evidence="1 2">
    <name type="scientific">Pseudomonas batumici</name>
    <dbReference type="NCBI Taxonomy" id="226910"/>
    <lineage>
        <taxon>Bacteria</taxon>
        <taxon>Pseudomonadati</taxon>
        <taxon>Pseudomonadota</taxon>
        <taxon>Gammaproteobacteria</taxon>
        <taxon>Pseudomonadales</taxon>
        <taxon>Pseudomonadaceae</taxon>
        <taxon>Pseudomonas</taxon>
    </lineage>
</organism>
<comment type="caution">
    <text evidence="1">The sequence shown here is derived from an EMBL/GenBank/DDBJ whole genome shotgun (WGS) entry which is preliminary data.</text>
</comment>